<evidence type="ECO:0000256" key="6">
    <source>
        <dbReference type="SAM" id="MobiDB-lite"/>
    </source>
</evidence>
<dbReference type="AlphaFoldDB" id="A0A9P9Y369"/>
<dbReference type="Proteomes" id="UP001055219">
    <property type="component" value="Unassembled WGS sequence"/>
</dbReference>
<dbReference type="InterPro" id="IPR049326">
    <property type="entry name" value="Rhodopsin_dom_fungi"/>
</dbReference>
<feature type="transmembrane region" description="Helical" evidence="7">
    <location>
        <begin position="151"/>
        <end position="172"/>
    </location>
</feature>
<dbReference type="Pfam" id="PF20684">
    <property type="entry name" value="Fung_rhodopsin"/>
    <property type="match status" value="1"/>
</dbReference>
<feature type="transmembrane region" description="Helical" evidence="7">
    <location>
        <begin position="229"/>
        <end position="250"/>
    </location>
</feature>
<reference evidence="9" key="1">
    <citation type="journal article" date="2021" name="J Fungi (Basel)">
        <title>Genomic and Metabolomic Analyses of the Marine Fungus Emericellopsis cladophorae: Insights into Saltwater Adaptability Mechanisms and Its Biosynthetic Potential.</title>
        <authorList>
            <person name="Goncalves M.F.M."/>
            <person name="Hilario S."/>
            <person name="Van de Peer Y."/>
            <person name="Esteves A.C."/>
            <person name="Alves A."/>
        </authorList>
    </citation>
    <scope>NUCLEOTIDE SEQUENCE</scope>
    <source>
        <strain evidence="9">MUM 19.33</strain>
    </source>
</reference>
<name>A0A9P9Y369_9HYPO</name>
<evidence type="ECO:0000256" key="4">
    <source>
        <dbReference type="ARBA" id="ARBA00023136"/>
    </source>
</evidence>
<gene>
    <name evidence="9" type="ORF">J7T54_000822</name>
</gene>
<comment type="caution">
    <text evidence="9">The sequence shown here is derived from an EMBL/GenBank/DDBJ whole genome shotgun (WGS) entry which is preliminary data.</text>
</comment>
<dbReference type="GeneID" id="75827341"/>
<keyword evidence="3 7" id="KW-1133">Transmembrane helix</keyword>
<organism evidence="9 10">
    <name type="scientific">Emericellopsis cladophorae</name>
    <dbReference type="NCBI Taxonomy" id="2686198"/>
    <lineage>
        <taxon>Eukaryota</taxon>
        <taxon>Fungi</taxon>
        <taxon>Dikarya</taxon>
        <taxon>Ascomycota</taxon>
        <taxon>Pezizomycotina</taxon>
        <taxon>Sordariomycetes</taxon>
        <taxon>Hypocreomycetidae</taxon>
        <taxon>Hypocreales</taxon>
        <taxon>Bionectriaceae</taxon>
        <taxon>Emericellopsis</taxon>
    </lineage>
</organism>
<proteinExistence type="inferred from homology"/>
<feature type="transmembrane region" description="Helical" evidence="7">
    <location>
        <begin position="114"/>
        <end position="139"/>
    </location>
</feature>
<evidence type="ECO:0000313" key="9">
    <source>
        <dbReference type="EMBL" id="KAI6782679.1"/>
    </source>
</evidence>
<feature type="transmembrane region" description="Helical" evidence="7">
    <location>
        <begin position="192"/>
        <end position="217"/>
    </location>
</feature>
<reference evidence="9" key="2">
    <citation type="submission" date="2022-07" db="EMBL/GenBank/DDBJ databases">
        <authorList>
            <person name="Goncalves M.F.M."/>
            <person name="Hilario S."/>
            <person name="Van De Peer Y."/>
            <person name="Esteves A.C."/>
            <person name="Alves A."/>
        </authorList>
    </citation>
    <scope>NUCLEOTIDE SEQUENCE</scope>
    <source>
        <strain evidence="9">MUM 19.33</strain>
    </source>
</reference>
<feature type="transmembrane region" description="Helical" evidence="7">
    <location>
        <begin position="39"/>
        <end position="59"/>
    </location>
</feature>
<evidence type="ECO:0000256" key="2">
    <source>
        <dbReference type="ARBA" id="ARBA00022692"/>
    </source>
</evidence>
<comment type="subcellular location">
    <subcellularLocation>
        <location evidence="1">Membrane</location>
        <topology evidence="1">Multi-pass membrane protein</topology>
    </subcellularLocation>
</comment>
<evidence type="ECO:0000313" key="10">
    <source>
        <dbReference type="Proteomes" id="UP001055219"/>
    </source>
</evidence>
<dbReference type="GO" id="GO:0016020">
    <property type="term" value="C:membrane"/>
    <property type="evidence" value="ECO:0007669"/>
    <property type="project" value="UniProtKB-SubCell"/>
</dbReference>
<protein>
    <recommendedName>
        <fullName evidence="8">Rhodopsin domain-containing protein</fullName>
    </recommendedName>
</protein>
<evidence type="ECO:0000256" key="1">
    <source>
        <dbReference type="ARBA" id="ARBA00004141"/>
    </source>
</evidence>
<dbReference type="OrthoDB" id="5342292at2759"/>
<dbReference type="PANTHER" id="PTHR33048:SF124">
    <property type="entry name" value="INTEGRAL MEMBRANE PROTEIN"/>
    <property type="match status" value="1"/>
</dbReference>
<feature type="transmembrane region" description="Helical" evidence="7">
    <location>
        <begin position="71"/>
        <end position="94"/>
    </location>
</feature>
<dbReference type="RefSeq" id="XP_051363535.1">
    <property type="nucleotide sequence ID" value="XM_051504851.1"/>
</dbReference>
<feature type="compositionally biased region" description="Low complexity" evidence="6">
    <location>
        <begin position="307"/>
        <end position="319"/>
    </location>
</feature>
<sequence length="402" mass="44684">MDFPVWNGTTVFRLPPNGTETTYVVDFDNPQQQKVLDHYLVFGIGGSLAFIALLQRYYTKMFLSKGLQMDDLFMLLGWMASVVTQAYLVQSISVGGMCAHSWEMPLERFKAYSLTTYITAPVFMLCNGFTKLSLLTFYLHLSPQKWFRISVWTSIVIVGLYTSIITLIMFFQCSPPRQAYQLGHVERNCINAGVLYMATAVSNIVTDVILFILPIPMVIQLHMPVQQKIGAVVIFAIGSVTVATSIVRLTYLPPVLKSTDPSWDAAPANVWTFVEANLFVICGSMPTLRKFFKHVAPRFMGGSSNQSYPYPNSYAPNRSAGNAISRTRKTRGQYTNFDDENEMQTFQDPDSASQDGSAGKGVGAATVTVDASNSNEGDSHSEKAILQTTTYTVQYEERGPKS</sequence>
<accession>A0A9P9Y369</accession>
<evidence type="ECO:0000259" key="8">
    <source>
        <dbReference type="Pfam" id="PF20684"/>
    </source>
</evidence>
<dbReference type="InterPro" id="IPR052337">
    <property type="entry name" value="SAT4-like"/>
</dbReference>
<keyword evidence="4 7" id="KW-0472">Membrane</keyword>
<keyword evidence="2 7" id="KW-0812">Transmembrane</keyword>
<evidence type="ECO:0000256" key="7">
    <source>
        <dbReference type="SAM" id="Phobius"/>
    </source>
</evidence>
<dbReference type="EMBL" id="JAGIXG020000011">
    <property type="protein sequence ID" value="KAI6782679.1"/>
    <property type="molecule type" value="Genomic_DNA"/>
</dbReference>
<comment type="similarity">
    <text evidence="5">Belongs to the SAT4 family.</text>
</comment>
<evidence type="ECO:0000256" key="3">
    <source>
        <dbReference type="ARBA" id="ARBA00022989"/>
    </source>
</evidence>
<feature type="domain" description="Rhodopsin" evidence="8">
    <location>
        <begin position="56"/>
        <end position="293"/>
    </location>
</feature>
<feature type="compositionally biased region" description="Polar residues" evidence="6">
    <location>
        <begin position="343"/>
        <end position="356"/>
    </location>
</feature>
<evidence type="ECO:0000256" key="5">
    <source>
        <dbReference type="ARBA" id="ARBA00038359"/>
    </source>
</evidence>
<keyword evidence="10" id="KW-1185">Reference proteome</keyword>
<feature type="region of interest" description="Disordered" evidence="6">
    <location>
        <begin position="307"/>
        <end position="402"/>
    </location>
</feature>
<dbReference type="PANTHER" id="PTHR33048">
    <property type="entry name" value="PTH11-LIKE INTEGRAL MEMBRANE PROTEIN (AFU_ORTHOLOGUE AFUA_5G11245)"/>
    <property type="match status" value="1"/>
</dbReference>